<keyword evidence="1" id="KW-0472">Membrane</keyword>
<proteinExistence type="predicted"/>
<keyword evidence="1" id="KW-1133">Transmembrane helix</keyword>
<dbReference type="PROSITE" id="PS50222">
    <property type="entry name" value="EF_HAND_2"/>
    <property type="match status" value="1"/>
</dbReference>
<keyword evidence="4" id="KW-1185">Reference proteome</keyword>
<dbReference type="Proteomes" id="UP000525652">
    <property type="component" value="Unassembled WGS sequence"/>
</dbReference>
<organism evidence="3 4">
    <name type="scientific">Puniceicoccus vermicola</name>
    <dbReference type="NCBI Taxonomy" id="388746"/>
    <lineage>
        <taxon>Bacteria</taxon>
        <taxon>Pseudomonadati</taxon>
        <taxon>Verrucomicrobiota</taxon>
        <taxon>Opitutia</taxon>
        <taxon>Puniceicoccales</taxon>
        <taxon>Puniceicoccaceae</taxon>
        <taxon>Puniceicoccus</taxon>
    </lineage>
</organism>
<evidence type="ECO:0000313" key="3">
    <source>
        <dbReference type="EMBL" id="MBC2603114.1"/>
    </source>
</evidence>
<dbReference type="RefSeq" id="WP_185693755.1">
    <property type="nucleotide sequence ID" value="NZ_JACHVA010000118.1"/>
</dbReference>
<feature type="domain" description="EF-hand" evidence="2">
    <location>
        <begin position="51"/>
        <end position="86"/>
    </location>
</feature>
<reference evidence="3 4" key="1">
    <citation type="submission" date="2020-07" db="EMBL/GenBank/DDBJ databases">
        <authorList>
            <person name="Feng X."/>
        </authorList>
    </citation>
    <scope>NUCLEOTIDE SEQUENCE [LARGE SCALE GENOMIC DNA]</scope>
    <source>
        <strain evidence="3 4">JCM14086</strain>
    </source>
</reference>
<evidence type="ECO:0000313" key="4">
    <source>
        <dbReference type="Proteomes" id="UP000525652"/>
    </source>
</evidence>
<evidence type="ECO:0000259" key="2">
    <source>
        <dbReference type="PROSITE" id="PS50222"/>
    </source>
</evidence>
<feature type="transmembrane region" description="Helical" evidence="1">
    <location>
        <begin position="689"/>
        <end position="710"/>
    </location>
</feature>
<dbReference type="InterPro" id="IPR002048">
    <property type="entry name" value="EF_hand_dom"/>
</dbReference>
<sequence length="711" mass="78349">MDHSNDTAKPHLWKFRKVGKTFQVQLESPDDLRHLRELDPKLWVALSCPVDGLEIDRNTLALIDADGDGRVRLEEVITAVEWTLHRMGDPSALFNGGDLPIDAISSETPEGKAITISARQILENTNDPNPVDISVGEAANTRAIFGQSRFNGDGIIARDAVGDEDLGQTFDDIIKVKGSVPDLSGQPGIDSTRVKEFFAELRSYNEWWTQGEKSSAEEGEVFPLGSETPPAFQALVAVEKKIDDYFARCRLASFDDRALDALNREASLFEAVAKEDFSISRAEIVDLPLAKVGPLQELPLQSGINPEWAARMSQLQSKVLGPLPLEIGDTLTAKEWSGVKEAFSRYRSWHESKPPAAVEVLGVDRIRSLIESDQESRFQEILAEEAALAERMKAVTEVEKLARMNRDLIRVLRNFVNFDDFYEENEEAIFQAGVLYLDGRECRLCLKIEDPNKHAPLGGLARAFLAYCECRRKDSPNKFYIAAVFSAGDSSNLLVGRNGVFLDKKGKLWDSTVVKIVENPISIHEAFFLPYVRIGRFISEQVEKWATSRDKAMQEKMQTGVTQVSAKPKGPPQMGQIGGIAAMLAAGGIALGAVGAGLASLFSTLGELRYWELPLVFVGLILLVSLPSMFIAWMRLRKRTLGPLLDAAGWAVNGKTLISFRLGKLLTRRATLPPGATIELVGGAAARTWLWVLLGLTVVASALGWGFILFL</sequence>
<feature type="transmembrane region" description="Helical" evidence="1">
    <location>
        <begin position="577"/>
        <end position="601"/>
    </location>
</feature>
<dbReference type="AlphaFoldDB" id="A0A7X1B0B4"/>
<evidence type="ECO:0000256" key="1">
    <source>
        <dbReference type="SAM" id="Phobius"/>
    </source>
</evidence>
<feature type="transmembrane region" description="Helical" evidence="1">
    <location>
        <begin position="613"/>
        <end position="634"/>
    </location>
</feature>
<dbReference type="GO" id="GO:0005509">
    <property type="term" value="F:calcium ion binding"/>
    <property type="evidence" value="ECO:0007669"/>
    <property type="project" value="InterPro"/>
</dbReference>
<dbReference type="EMBL" id="JACHVA010000118">
    <property type="protein sequence ID" value="MBC2603114.1"/>
    <property type="molecule type" value="Genomic_DNA"/>
</dbReference>
<name>A0A7X1B0B4_9BACT</name>
<keyword evidence="1" id="KW-0812">Transmembrane</keyword>
<accession>A0A7X1B0B4</accession>
<gene>
    <name evidence="3" type="ORF">H5P30_15125</name>
</gene>
<comment type="caution">
    <text evidence="3">The sequence shown here is derived from an EMBL/GenBank/DDBJ whole genome shotgun (WGS) entry which is preliminary data.</text>
</comment>
<protein>
    <recommendedName>
        <fullName evidence="2">EF-hand domain-containing protein</fullName>
    </recommendedName>
</protein>